<feature type="transmembrane region" description="Helical" evidence="11">
    <location>
        <begin position="20"/>
        <end position="37"/>
    </location>
</feature>
<keyword evidence="3 10" id="KW-0813">Transport</keyword>
<dbReference type="Pfam" id="PF04612">
    <property type="entry name" value="T2SSM"/>
    <property type="match status" value="1"/>
</dbReference>
<dbReference type="RefSeq" id="WP_011768539.1">
    <property type="nucleotide sequence ID" value="NC_008709.1"/>
</dbReference>
<evidence type="ECO:0000313" key="12">
    <source>
        <dbReference type="EMBL" id="ABM01980.1"/>
    </source>
</evidence>
<dbReference type="PIRSF" id="PIRSF006291">
    <property type="entry name" value="GspM"/>
    <property type="match status" value="1"/>
</dbReference>
<dbReference type="GO" id="GO:0005886">
    <property type="term" value="C:plasma membrane"/>
    <property type="evidence" value="ECO:0007669"/>
    <property type="project" value="UniProtKB-SubCell"/>
</dbReference>
<gene>
    <name evidence="12" type="ordered locus">Ping_0106</name>
</gene>
<dbReference type="InterPro" id="IPR007690">
    <property type="entry name" value="T2SS_GspM"/>
</dbReference>
<keyword evidence="9 10" id="KW-0472">Membrane</keyword>
<dbReference type="GO" id="GO:0015628">
    <property type="term" value="P:protein secretion by the type II secretion system"/>
    <property type="evidence" value="ECO:0007669"/>
    <property type="project" value="InterPro"/>
</dbReference>
<name>A1SR65_PSYIN</name>
<evidence type="ECO:0000256" key="4">
    <source>
        <dbReference type="ARBA" id="ARBA00022475"/>
    </source>
</evidence>
<keyword evidence="5 10" id="KW-0997">Cell inner membrane</keyword>
<evidence type="ECO:0000256" key="6">
    <source>
        <dbReference type="ARBA" id="ARBA00022692"/>
    </source>
</evidence>
<dbReference type="KEGG" id="pin:Ping_0106"/>
<accession>A1SR65</accession>
<dbReference type="SUPFAM" id="SSF103054">
    <property type="entry name" value="General secretion pathway protein M, EpsM"/>
    <property type="match status" value="1"/>
</dbReference>
<keyword evidence="6 11" id="KW-0812">Transmembrane</keyword>
<evidence type="ECO:0000256" key="10">
    <source>
        <dbReference type="PIRNR" id="PIRNR006291"/>
    </source>
</evidence>
<dbReference type="Gene3D" id="3.30.1360.100">
    <property type="entry name" value="General secretion pathway protein M, EpsM"/>
    <property type="match status" value="1"/>
</dbReference>
<evidence type="ECO:0000256" key="2">
    <source>
        <dbReference type="ARBA" id="ARBA00010637"/>
    </source>
</evidence>
<dbReference type="EMBL" id="CP000510">
    <property type="protein sequence ID" value="ABM01980.1"/>
    <property type="molecule type" value="Genomic_DNA"/>
</dbReference>
<evidence type="ECO:0000256" key="3">
    <source>
        <dbReference type="ARBA" id="ARBA00022448"/>
    </source>
</evidence>
<evidence type="ECO:0000313" key="13">
    <source>
        <dbReference type="Proteomes" id="UP000000639"/>
    </source>
</evidence>
<keyword evidence="4 10" id="KW-1003">Cell membrane</keyword>
<keyword evidence="13" id="KW-1185">Reference proteome</keyword>
<dbReference type="GO" id="GO:0015627">
    <property type="term" value="C:type II protein secretion system complex"/>
    <property type="evidence" value="ECO:0007669"/>
    <property type="project" value="InterPro"/>
</dbReference>
<dbReference type="STRING" id="357804.Ping_0106"/>
<organism evidence="12 13">
    <name type="scientific">Psychromonas ingrahamii (strain DSM 17664 / CCUG 51855 / 37)</name>
    <dbReference type="NCBI Taxonomy" id="357804"/>
    <lineage>
        <taxon>Bacteria</taxon>
        <taxon>Pseudomonadati</taxon>
        <taxon>Pseudomonadota</taxon>
        <taxon>Gammaproteobacteria</taxon>
        <taxon>Alteromonadales</taxon>
        <taxon>Psychromonadaceae</taxon>
        <taxon>Psychromonas</taxon>
    </lineage>
</organism>
<evidence type="ECO:0000256" key="11">
    <source>
        <dbReference type="SAM" id="Phobius"/>
    </source>
</evidence>
<comment type="function">
    <text evidence="10">Inner membrane component of the type II secretion system required for the energy-dependent secretion of extracellular factors such as proteases and toxins from the periplasm.</text>
</comment>
<evidence type="ECO:0000256" key="1">
    <source>
        <dbReference type="ARBA" id="ARBA00004377"/>
    </source>
</evidence>
<dbReference type="Proteomes" id="UP000000639">
    <property type="component" value="Chromosome"/>
</dbReference>
<comment type="similarity">
    <text evidence="2 10">Belongs to the GSP M family.</text>
</comment>
<reference evidence="12 13" key="1">
    <citation type="submission" date="2007-01" db="EMBL/GenBank/DDBJ databases">
        <title>Complete sequence of Psychromonas ingrahamii 37.</title>
        <authorList>
            <consortium name="US DOE Joint Genome Institute"/>
            <person name="Copeland A."/>
            <person name="Lucas S."/>
            <person name="Lapidus A."/>
            <person name="Barry K."/>
            <person name="Detter J.C."/>
            <person name="Glavina del Rio T."/>
            <person name="Hammon N."/>
            <person name="Israni S."/>
            <person name="Dalin E."/>
            <person name="Tice H."/>
            <person name="Pitluck S."/>
            <person name="Thompson L.S."/>
            <person name="Brettin T."/>
            <person name="Bruce D."/>
            <person name="Han C."/>
            <person name="Tapia R."/>
            <person name="Schmutz J."/>
            <person name="Larimer F."/>
            <person name="Land M."/>
            <person name="Hauser L."/>
            <person name="Kyrpides N."/>
            <person name="Ivanova N."/>
            <person name="Staley J."/>
            <person name="Richardson P."/>
        </authorList>
    </citation>
    <scope>NUCLEOTIDE SEQUENCE [LARGE SCALE GENOMIC DNA]</scope>
    <source>
        <strain evidence="12 13">37</strain>
    </source>
</reference>
<protein>
    <recommendedName>
        <fullName evidence="10">Type II secretion system protein M</fullName>
        <shortName evidence="10">T2SS protein M</shortName>
    </recommendedName>
    <alternativeName>
        <fullName evidence="10">General secretion pathway protein M</fullName>
    </alternativeName>
</protein>
<comment type="subcellular location">
    <subcellularLocation>
        <location evidence="1">Cell inner membrane</location>
        <topology evidence="1">Single-pass membrane protein</topology>
    </subcellularLocation>
</comment>
<keyword evidence="8 11" id="KW-1133">Transmembrane helix</keyword>
<dbReference type="HOGENOM" id="CLU_118900_3_0_6"/>
<evidence type="ECO:0000256" key="7">
    <source>
        <dbReference type="ARBA" id="ARBA00022927"/>
    </source>
</evidence>
<dbReference type="OrthoDB" id="6624834at2"/>
<proteinExistence type="inferred from homology"/>
<evidence type="ECO:0000256" key="9">
    <source>
        <dbReference type="ARBA" id="ARBA00023136"/>
    </source>
</evidence>
<dbReference type="InterPro" id="IPR023229">
    <property type="entry name" value="T2SS_M_periplasmic_sf"/>
</dbReference>
<evidence type="ECO:0000256" key="8">
    <source>
        <dbReference type="ARBA" id="ARBA00022989"/>
    </source>
</evidence>
<evidence type="ECO:0000256" key="5">
    <source>
        <dbReference type="ARBA" id="ARBA00022519"/>
    </source>
</evidence>
<dbReference type="eggNOG" id="COG3149">
    <property type="taxonomic scope" value="Bacteria"/>
</dbReference>
<dbReference type="AlphaFoldDB" id="A1SR65"/>
<keyword evidence="7 10" id="KW-0653">Protein transport</keyword>
<sequence length="160" mass="18003">MVERLNTWWESITEREQQLSLVSVLLILIAIIYWGIWQPLSIGLDNSENQLQRAQQTLSTTQQRATLLVSAGVGQGSAVSENQNVTQIVTISAQQNGITFSRIINRNEQVEVQVSNVEFDRFINWVSVLSSQYSVSVLNADISRADEEGYIKVTRLSLGY</sequence>